<organism evidence="1 2">
    <name type="scientific">Methylobacterium oryzae CBMB20</name>
    <dbReference type="NCBI Taxonomy" id="693986"/>
    <lineage>
        <taxon>Bacteria</taxon>
        <taxon>Pseudomonadati</taxon>
        <taxon>Pseudomonadota</taxon>
        <taxon>Alphaproteobacteria</taxon>
        <taxon>Hyphomicrobiales</taxon>
        <taxon>Methylobacteriaceae</taxon>
        <taxon>Methylobacterium</taxon>
    </lineage>
</organism>
<gene>
    <name evidence="1" type="ORF">MOC_2123</name>
</gene>
<evidence type="ECO:0000313" key="2">
    <source>
        <dbReference type="Proteomes" id="UP000029492"/>
    </source>
</evidence>
<dbReference type="Proteomes" id="UP000029492">
    <property type="component" value="Chromosome"/>
</dbReference>
<dbReference type="HOGENOM" id="CLU_3081721_0_0_5"/>
<dbReference type="EMBL" id="CP003811">
    <property type="protein sequence ID" value="AIQ89878.1"/>
    <property type="molecule type" value="Genomic_DNA"/>
</dbReference>
<evidence type="ECO:0000313" key="1">
    <source>
        <dbReference type="EMBL" id="AIQ89878.1"/>
    </source>
</evidence>
<keyword evidence="2" id="KW-1185">Reference proteome</keyword>
<reference evidence="1 2" key="1">
    <citation type="journal article" date="2014" name="PLoS ONE">
        <title>Genome Information of Methylobacterium oryzae, a Plant-Probiotic Methylotroph in the Phyllosphere.</title>
        <authorList>
            <person name="Kwak M.J."/>
            <person name="Jeong H."/>
            <person name="Madhaiyan M."/>
            <person name="Lee Y."/>
            <person name="Sa T.M."/>
            <person name="Oh T.K."/>
            <person name="Kim J.F."/>
        </authorList>
    </citation>
    <scope>NUCLEOTIDE SEQUENCE [LARGE SCALE GENOMIC DNA]</scope>
    <source>
        <strain evidence="1 2">CBMB20</strain>
    </source>
</reference>
<dbReference type="AlphaFoldDB" id="A0A089NVN9"/>
<accession>A0A089NVN9</accession>
<protein>
    <submittedName>
        <fullName evidence="1">Protein of unassigned function</fullName>
    </submittedName>
</protein>
<sequence>MRASAIADPTEVRKTTVAMTCGAVMAHLRGCIALTMGPDGRGGGCGGGCGVG</sequence>
<name>A0A089NVN9_9HYPH</name>
<dbReference type="KEGG" id="mor:MOC_2123"/>
<proteinExistence type="predicted"/>